<name>A0A2W7C6N3_9HYPH</name>
<dbReference type="Gene3D" id="3.40.50.1010">
    <property type="entry name" value="5'-nuclease"/>
    <property type="match status" value="1"/>
</dbReference>
<sequence>MAFDLGGALRSLKPQRRRAGLERRPDSTLSWAGDQPPVGGVLLLDTSVYLDVLQGRTPEAVDNLLTYRLCHHSAVCLAELSHVFGRLDPAHPTTKSVLGAVADTIEDIPAHRLHAPDATAWGRAGMLAGLLFRLSHLPKGKGHERRFLNDALIFHQAGMLGATVLTGNVGDFDYLSQLVPSVRVIFYRAAPGLRPQA</sequence>
<proteinExistence type="predicted"/>
<organism evidence="1 2">
    <name type="scientific">Mesorhizobium kowhaii</name>
    <dbReference type="NCBI Taxonomy" id="1300272"/>
    <lineage>
        <taxon>Bacteria</taxon>
        <taxon>Pseudomonadati</taxon>
        <taxon>Pseudomonadota</taxon>
        <taxon>Alphaproteobacteria</taxon>
        <taxon>Hyphomicrobiales</taxon>
        <taxon>Phyllobacteriaceae</taxon>
        <taxon>Mesorhizobium</taxon>
    </lineage>
</organism>
<dbReference type="RefSeq" id="WP_111543955.1">
    <property type="nucleotide sequence ID" value="NZ_MZXV01000017.1"/>
</dbReference>
<accession>A0A2W7C6N3</accession>
<dbReference type="SUPFAM" id="SSF88723">
    <property type="entry name" value="PIN domain-like"/>
    <property type="match status" value="1"/>
</dbReference>
<gene>
    <name evidence="1" type="ORF">B5V02_09330</name>
</gene>
<reference evidence="2" key="1">
    <citation type="submission" date="2017-03" db="EMBL/GenBank/DDBJ databases">
        <authorList>
            <person name="Safronova V.I."/>
            <person name="Sazanova A.L."/>
            <person name="Chirak E.R."/>
        </authorList>
    </citation>
    <scope>NUCLEOTIDE SEQUENCE [LARGE SCALE GENOMIC DNA]</scope>
    <source>
        <strain evidence="2">Ach-343</strain>
    </source>
</reference>
<evidence type="ECO:0000313" key="1">
    <source>
        <dbReference type="EMBL" id="PZV38840.1"/>
    </source>
</evidence>
<comment type="caution">
    <text evidence="1">The sequence shown here is derived from an EMBL/GenBank/DDBJ whole genome shotgun (WGS) entry which is preliminary data.</text>
</comment>
<evidence type="ECO:0000313" key="2">
    <source>
        <dbReference type="Proteomes" id="UP000248616"/>
    </source>
</evidence>
<dbReference type="EMBL" id="MZXV01000017">
    <property type="protein sequence ID" value="PZV38840.1"/>
    <property type="molecule type" value="Genomic_DNA"/>
</dbReference>
<dbReference type="Proteomes" id="UP000248616">
    <property type="component" value="Unassembled WGS sequence"/>
</dbReference>
<keyword evidence="2" id="KW-1185">Reference proteome</keyword>
<dbReference type="OrthoDB" id="7277438at2"/>
<dbReference type="AlphaFoldDB" id="A0A2W7C6N3"/>
<dbReference type="InterPro" id="IPR029060">
    <property type="entry name" value="PIN-like_dom_sf"/>
</dbReference>
<protein>
    <submittedName>
        <fullName evidence="1">Uncharacterized protein</fullName>
    </submittedName>
</protein>